<gene>
    <name evidence="1" type="ORF">PAECIP111891_04197</name>
</gene>
<protein>
    <recommendedName>
        <fullName evidence="3">HEAT repeat domain-containing protein</fullName>
    </recommendedName>
</protein>
<organism evidence="1 2">
    <name type="scientific">Paenibacillus allorhizoplanae</name>
    <dbReference type="NCBI Taxonomy" id="2905648"/>
    <lineage>
        <taxon>Bacteria</taxon>
        <taxon>Bacillati</taxon>
        <taxon>Bacillota</taxon>
        <taxon>Bacilli</taxon>
        <taxon>Bacillales</taxon>
        <taxon>Paenibacillaceae</taxon>
        <taxon>Paenibacillus</taxon>
    </lineage>
</organism>
<accession>A0ABM9CI89</accession>
<reference evidence="1" key="1">
    <citation type="submission" date="2022-01" db="EMBL/GenBank/DDBJ databases">
        <authorList>
            <person name="Criscuolo A."/>
        </authorList>
    </citation>
    <scope>NUCLEOTIDE SEQUENCE</scope>
    <source>
        <strain evidence="1">CIP111891</strain>
    </source>
</reference>
<comment type="caution">
    <text evidence="1">The sequence shown here is derived from an EMBL/GenBank/DDBJ whole genome shotgun (WGS) entry which is preliminary data.</text>
</comment>
<dbReference type="EMBL" id="CAKMMW010000013">
    <property type="protein sequence ID" value="CAH1215074.1"/>
    <property type="molecule type" value="Genomic_DNA"/>
</dbReference>
<sequence>MIPISDPTTNNVILFPKTEQFYEDELMKLLRSEQYKEALEMLTFLLQFPNVDASKSDQWEALRHWLLTMFPETMFSSSVTEEEDSEEESALLRQYIQDKSASDDGAFVLKLQTMLQEGSLEGQVSALEQLAFIEQPEVSQYVKTWLCERPRHPHLQFKALQTLKQMGEHGLIEFPKNGRTVLVEIDETPLTPEDFPLRIRDMIRRVGDISEISQPDFVYFATQTWQEFLAYAYGTSIYTELLRAEESAVDVWASALHAILQDKLFGTVDRDELLETYGIVDAMTLQWKRAHNVLTAFVKQFSPDPG</sequence>
<dbReference type="RefSeq" id="WP_236290211.1">
    <property type="nucleotide sequence ID" value="NZ_CAKMMW010000013.1"/>
</dbReference>
<dbReference type="Proteomes" id="UP000838821">
    <property type="component" value="Unassembled WGS sequence"/>
</dbReference>
<keyword evidence="2" id="KW-1185">Reference proteome</keyword>
<proteinExistence type="predicted"/>
<evidence type="ECO:0008006" key="3">
    <source>
        <dbReference type="Google" id="ProtNLM"/>
    </source>
</evidence>
<name>A0ABM9CI89_9BACL</name>
<evidence type="ECO:0000313" key="2">
    <source>
        <dbReference type="Proteomes" id="UP000838821"/>
    </source>
</evidence>
<evidence type="ECO:0000313" key="1">
    <source>
        <dbReference type="EMBL" id="CAH1215074.1"/>
    </source>
</evidence>